<dbReference type="GO" id="GO:0009055">
    <property type="term" value="F:electron transfer activity"/>
    <property type="evidence" value="ECO:0007669"/>
    <property type="project" value="UniProtKB-UniRule"/>
</dbReference>
<evidence type="ECO:0000256" key="3">
    <source>
        <dbReference type="ARBA" id="ARBA00022692"/>
    </source>
</evidence>
<dbReference type="RefSeq" id="WP_129217297.1">
    <property type="nucleotide sequence ID" value="NZ_QYBC01000001.1"/>
</dbReference>
<dbReference type="EMBL" id="QYBC01000001">
    <property type="protein sequence ID" value="RYB07825.1"/>
    <property type="molecule type" value="Genomic_DNA"/>
</dbReference>
<evidence type="ECO:0000256" key="1">
    <source>
        <dbReference type="ARBA" id="ARBA00004141"/>
    </source>
</evidence>
<dbReference type="PANTHER" id="PTHR36964">
    <property type="entry name" value="PROTEIN-METHIONINE-SULFOXIDE REDUCTASE HEME-BINDING SUBUNIT MSRQ"/>
    <property type="match status" value="1"/>
</dbReference>
<feature type="domain" description="Ferric oxidoreductase" evidence="8">
    <location>
        <begin position="55"/>
        <end position="167"/>
    </location>
</feature>
<keyword evidence="5 7" id="KW-0408">Iron</keyword>
<evidence type="ECO:0000259" key="8">
    <source>
        <dbReference type="Pfam" id="PF01794"/>
    </source>
</evidence>
<keyword evidence="7" id="KW-0249">Electron transport</keyword>
<dbReference type="PANTHER" id="PTHR36964:SF1">
    <property type="entry name" value="PROTEIN-METHIONINE-SULFOXIDE REDUCTASE HEME-BINDING SUBUNIT MSRQ"/>
    <property type="match status" value="1"/>
</dbReference>
<accession>A0A4Q2RHS4</accession>
<dbReference type="GO" id="GO:0046872">
    <property type="term" value="F:metal ion binding"/>
    <property type="evidence" value="ECO:0007669"/>
    <property type="project" value="UniProtKB-KW"/>
</dbReference>
<dbReference type="HAMAP" id="MF_01207">
    <property type="entry name" value="MsrQ"/>
    <property type="match status" value="1"/>
</dbReference>
<feature type="transmembrane region" description="Helical" evidence="7">
    <location>
        <begin position="179"/>
        <end position="198"/>
    </location>
</feature>
<reference evidence="9 10" key="2">
    <citation type="submission" date="2019-02" db="EMBL/GenBank/DDBJ databases">
        <title>'Lichenibacterium ramalinii' gen. nov. sp. nov., 'Lichenibacterium minor' gen. nov. sp. nov.</title>
        <authorList>
            <person name="Pankratov T."/>
        </authorList>
    </citation>
    <scope>NUCLEOTIDE SEQUENCE [LARGE SCALE GENOMIC DNA]</scope>
    <source>
        <strain evidence="9 10">RmlP001</strain>
    </source>
</reference>
<dbReference type="InterPro" id="IPR013130">
    <property type="entry name" value="Fe3_Rdtase_TM_dom"/>
</dbReference>
<keyword evidence="6 7" id="KW-0472">Membrane</keyword>
<feature type="transmembrane region" description="Helical" evidence="7">
    <location>
        <begin position="20"/>
        <end position="37"/>
    </location>
</feature>
<feature type="transmembrane region" description="Helical" evidence="7">
    <location>
        <begin position="156"/>
        <end position="173"/>
    </location>
</feature>
<feature type="transmembrane region" description="Helical" evidence="7">
    <location>
        <begin position="210"/>
        <end position="231"/>
    </location>
</feature>
<dbReference type="GO" id="GO:0016679">
    <property type="term" value="F:oxidoreductase activity, acting on diphenols and related substances as donors"/>
    <property type="evidence" value="ECO:0007669"/>
    <property type="project" value="TreeGrafter"/>
</dbReference>
<protein>
    <recommendedName>
        <fullName evidence="7">Protein-methionine-sulfoxide reductase heme-binding subunit MsrQ</fullName>
    </recommendedName>
    <alternativeName>
        <fullName evidence="7">Flavocytochrome MsrQ</fullName>
    </alternativeName>
</protein>
<keyword evidence="10" id="KW-1185">Reference proteome</keyword>
<proteinExistence type="inferred from homology"/>
<comment type="caution">
    <text evidence="9">The sequence shown here is derived from an EMBL/GenBank/DDBJ whole genome shotgun (WGS) entry which is preliminary data.</text>
</comment>
<dbReference type="GO" id="GO:0010181">
    <property type="term" value="F:FMN binding"/>
    <property type="evidence" value="ECO:0007669"/>
    <property type="project" value="UniProtKB-UniRule"/>
</dbReference>
<feature type="transmembrane region" description="Helical" evidence="7">
    <location>
        <begin position="251"/>
        <end position="270"/>
    </location>
</feature>
<comment type="subcellular location">
    <subcellularLocation>
        <location evidence="7">Cell membrane</location>
        <topology evidence="7">Multi-pass membrane protein</topology>
    </subcellularLocation>
    <subcellularLocation>
        <location evidence="1">Membrane</location>
        <topology evidence="1">Multi-pass membrane protein</topology>
    </subcellularLocation>
</comment>
<dbReference type="GO" id="GO:0030091">
    <property type="term" value="P:protein repair"/>
    <property type="evidence" value="ECO:0007669"/>
    <property type="project" value="UniProtKB-UniRule"/>
</dbReference>
<keyword evidence="7" id="KW-0285">Flavoprotein</keyword>
<keyword evidence="2 7" id="KW-0813">Transport</keyword>
<keyword evidence="3 7" id="KW-0812">Transmembrane</keyword>
<comment type="function">
    <text evidence="7">Part of the MsrPQ system that repairs oxidized periplasmic proteins containing methionine sulfoxide residues (Met-O), using respiratory chain electrons. Thus protects these proteins from oxidative-stress damage caused by reactive species of oxygen and chlorine generated by the host defense mechanisms. MsrPQ is essential for the maintenance of envelope integrity under bleach stress, rescuing a wide series of structurally unrelated periplasmic proteins from methionine oxidation. MsrQ provides electrons for reduction to the reductase catalytic subunit MsrP, using the quinone pool of the respiratory chain.</text>
</comment>
<gene>
    <name evidence="7" type="primary">msrQ</name>
    <name evidence="9" type="ORF">D3272_01485</name>
</gene>
<comment type="similarity">
    <text evidence="7">Belongs to the MsrQ family.</text>
</comment>
<comment type="cofactor">
    <cofactor evidence="7">
        <name>heme b</name>
        <dbReference type="ChEBI" id="CHEBI:60344"/>
    </cofactor>
    <text evidence="7">Binds 1 heme b (iron(II)-protoporphyrin IX) group per subunit.</text>
</comment>
<feature type="transmembrane region" description="Helical" evidence="7">
    <location>
        <begin position="117"/>
        <end position="136"/>
    </location>
</feature>
<comment type="cofactor">
    <cofactor evidence="7">
        <name>FMN</name>
        <dbReference type="ChEBI" id="CHEBI:58210"/>
    </cofactor>
    <text evidence="7">Binds 1 FMN per subunit.</text>
</comment>
<dbReference type="Pfam" id="PF01794">
    <property type="entry name" value="Ferric_reduct"/>
    <property type="match status" value="1"/>
</dbReference>
<dbReference type="InterPro" id="IPR022837">
    <property type="entry name" value="MsrQ-like"/>
</dbReference>
<evidence type="ECO:0000256" key="2">
    <source>
        <dbReference type="ARBA" id="ARBA00022448"/>
    </source>
</evidence>
<keyword evidence="7" id="KW-0288">FMN</keyword>
<dbReference type="OrthoDB" id="9788328at2"/>
<evidence type="ECO:0000313" key="10">
    <source>
        <dbReference type="Proteomes" id="UP000289411"/>
    </source>
</evidence>
<comment type="caution">
    <text evidence="7">Lacks conserved residue(s) required for the propagation of feature annotation.</text>
</comment>
<dbReference type="GO" id="GO:0005886">
    <property type="term" value="C:plasma membrane"/>
    <property type="evidence" value="ECO:0007669"/>
    <property type="project" value="UniProtKB-SubCell"/>
</dbReference>
<feature type="transmembrane region" description="Helical" evidence="7">
    <location>
        <begin position="57"/>
        <end position="74"/>
    </location>
</feature>
<evidence type="ECO:0000256" key="5">
    <source>
        <dbReference type="ARBA" id="ARBA00023004"/>
    </source>
</evidence>
<feature type="transmembrane region" description="Helical" evidence="7">
    <location>
        <begin position="86"/>
        <end position="105"/>
    </location>
</feature>
<keyword evidence="4 7" id="KW-1133">Transmembrane helix</keyword>
<keyword evidence="7" id="KW-0349">Heme</keyword>
<organism evidence="9 10">
    <name type="scientific">Lichenibacterium ramalinae</name>
    <dbReference type="NCBI Taxonomy" id="2316527"/>
    <lineage>
        <taxon>Bacteria</taxon>
        <taxon>Pseudomonadati</taxon>
        <taxon>Pseudomonadota</taxon>
        <taxon>Alphaproteobacteria</taxon>
        <taxon>Hyphomicrobiales</taxon>
        <taxon>Lichenihabitantaceae</taxon>
        <taxon>Lichenibacterium</taxon>
    </lineage>
</organism>
<evidence type="ECO:0000256" key="6">
    <source>
        <dbReference type="ARBA" id="ARBA00023136"/>
    </source>
</evidence>
<name>A0A4Q2RHS4_9HYPH</name>
<keyword evidence="7" id="KW-0479">Metal-binding</keyword>
<evidence type="ECO:0000313" key="9">
    <source>
        <dbReference type="EMBL" id="RYB07825.1"/>
    </source>
</evidence>
<dbReference type="Proteomes" id="UP000289411">
    <property type="component" value="Unassembled WGS sequence"/>
</dbReference>
<comment type="subunit">
    <text evidence="7">Heterodimer of a catalytic subunit (MsrP) and a heme-binding subunit (MsrQ).</text>
</comment>
<dbReference type="GO" id="GO:0020037">
    <property type="term" value="F:heme binding"/>
    <property type="evidence" value="ECO:0007669"/>
    <property type="project" value="UniProtKB-UniRule"/>
</dbReference>
<keyword evidence="7" id="KW-1003">Cell membrane</keyword>
<sequence length="289" mass="32050">MQARFLPWLDRSGRLSMLKLVVFAALFAPAVWIAVQYDQGWLKSDSVKSLIHESGLWAIRILLVSLAVTPLRRIGHWNKLIAVRRMLGVAVLAYVLGHFALYIVQQRFDLVHVAGEIALRLYLTIGFVALLGLAVLGSTSTDAMIRRIGAARWNRLHLLVYPIALLALVHFMLQTKLDVSGPLLLVGFFFLEMGWRLLQRFKRGEDVAALCLLAVAAPVVTALFEAGWYHLRNGIDVMDVLGADLSLDDGLRPVWIVLAVGLAAVALRVARPLWARRPAPASRLRAAAE</sequence>
<reference evidence="9 10" key="1">
    <citation type="submission" date="2018-09" db="EMBL/GenBank/DDBJ databases">
        <authorList>
            <person name="Grouzdev D.S."/>
            <person name="Krutkina M.S."/>
        </authorList>
    </citation>
    <scope>NUCLEOTIDE SEQUENCE [LARGE SCALE GENOMIC DNA]</scope>
    <source>
        <strain evidence="9 10">RmlP001</strain>
    </source>
</reference>
<evidence type="ECO:0000256" key="4">
    <source>
        <dbReference type="ARBA" id="ARBA00022989"/>
    </source>
</evidence>
<dbReference type="AlphaFoldDB" id="A0A4Q2RHS4"/>
<evidence type="ECO:0000256" key="7">
    <source>
        <dbReference type="HAMAP-Rule" id="MF_01207"/>
    </source>
</evidence>